<sequence length="94" mass="10981">MRRYKTSHNSFYLECMKGMNEALLGMLENTNPKVGYIASQSDPCRKFFKKAKDFYESIGINSINYFDIEEEYQKENEGWLFNSDIIHLSSGNTC</sequence>
<protein>
    <submittedName>
        <fullName evidence="1">Uncharacterized protein</fullName>
    </submittedName>
</protein>
<evidence type="ECO:0000313" key="2">
    <source>
        <dbReference type="Proteomes" id="UP000724672"/>
    </source>
</evidence>
<dbReference type="AlphaFoldDB" id="A0A942UZG5"/>
<comment type="caution">
    <text evidence="1">The sequence shown here is derived from an EMBL/GenBank/DDBJ whole genome shotgun (WGS) entry which is preliminary data.</text>
</comment>
<dbReference type="EMBL" id="WSFT01000015">
    <property type="protein sequence ID" value="MBS4537302.1"/>
    <property type="molecule type" value="Genomic_DNA"/>
</dbReference>
<organism evidence="1 2">
    <name type="scientific">Anaeromonas frigoriresistens</name>
    <dbReference type="NCBI Taxonomy" id="2683708"/>
    <lineage>
        <taxon>Bacteria</taxon>
        <taxon>Bacillati</taxon>
        <taxon>Bacillota</taxon>
        <taxon>Tissierellia</taxon>
        <taxon>Tissierellales</taxon>
        <taxon>Thermohalobacteraceae</taxon>
        <taxon>Anaeromonas</taxon>
    </lineage>
</organism>
<dbReference type="Proteomes" id="UP000724672">
    <property type="component" value="Unassembled WGS sequence"/>
</dbReference>
<dbReference type="RefSeq" id="WP_203365233.1">
    <property type="nucleotide sequence ID" value="NZ_WSFT01000015.1"/>
</dbReference>
<name>A0A942UZG5_9FIRM</name>
<dbReference type="Gene3D" id="3.40.50.880">
    <property type="match status" value="1"/>
</dbReference>
<accession>A0A942UZG5</accession>
<proteinExistence type="predicted"/>
<keyword evidence="2" id="KW-1185">Reference proteome</keyword>
<dbReference type="InterPro" id="IPR029062">
    <property type="entry name" value="Class_I_gatase-like"/>
</dbReference>
<reference evidence="1" key="1">
    <citation type="submission" date="2019-12" db="EMBL/GenBank/DDBJ databases">
        <title>Clostridiaceae gen. nov. sp. nov., isolated from sediment in Xinjiang, China.</title>
        <authorList>
            <person name="Zhang R."/>
        </authorList>
    </citation>
    <scope>NUCLEOTIDE SEQUENCE</scope>
    <source>
        <strain evidence="1">D2Q-11</strain>
    </source>
</reference>
<gene>
    <name evidence="1" type="ORF">GOQ27_02450</name>
</gene>
<evidence type="ECO:0000313" key="1">
    <source>
        <dbReference type="EMBL" id="MBS4537302.1"/>
    </source>
</evidence>